<dbReference type="AlphaFoldDB" id="A0AB39QT35"/>
<dbReference type="EMBL" id="CP163441">
    <property type="protein sequence ID" value="XDQ45386.1"/>
    <property type="molecule type" value="Genomic_DNA"/>
</dbReference>
<sequence>MTEKPFTSRVQHLFKHITYEQMAEESGGTRSASWWRHVQLEQSDRFNPPPPKDLPGIAKLFGATEEQVAAMIAHEFYGITRFPNLRSERERRFAEDLSALSEEDADLVLRLVKRLSHKADVGPNGQAS</sequence>
<gene>
    <name evidence="1" type="ORF">AB5J52_25780</name>
</gene>
<protein>
    <recommendedName>
        <fullName evidence="2">XRE family transcriptional regulator</fullName>
    </recommendedName>
</protein>
<dbReference type="RefSeq" id="WP_369224163.1">
    <property type="nucleotide sequence ID" value="NZ_CP163441.1"/>
</dbReference>
<name>A0AB39QT35_9ACTN</name>
<proteinExistence type="predicted"/>
<evidence type="ECO:0008006" key="2">
    <source>
        <dbReference type="Google" id="ProtNLM"/>
    </source>
</evidence>
<reference evidence="1" key="1">
    <citation type="submission" date="2024-07" db="EMBL/GenBank/DDBJ databases">
        <authorList>
            <person name="Yu S.T."/>
        </authorList>
    </citation>
    <scope>NUCLEOTIDE SEQUENCE</scope>
    <source>
        <strain evidence="1">R39</strain>
    </source>
</reference>
<accession>A0AB39QT35</accession>
<organism evidence="1">
    <name type="scientific">Streptomyces sp. R39</name>
    <dbReference type="NCBI Taxonomy" id="3238631"/>
    <lineage>
        <taxon>Bacteria</taxon>
        <taxon>Bacillati</taxon>
        <taxon>Actinomycetota</taxon>
        <taxon>Actinomycetes</taxon>
        <taxon>Kitasatosporales</taxon>
        <taxon>Streptomycetaceae</taxon>
        <taxon>Streptomyces</taxon>
    </lineage>
</organism>
<evidence type="ECO:0000313" key="1">
    <source>
        <dbReference type="EMBL" id="XDQ45386.1"/>
    </source>
</evidence>